<dbReference type="AlphaFoldDB" id="A0A2X2NMN5"/>
<accession>A0A2X2NMN5</accession>
<dbReference type="Proteomes" id="UP000255140">
    <property type="component" value="Unassembled WGS sequence"/>
</dbReference>
<feature type="transmembrane region" description="Helical" evidence="1">
    <location>
        <begin position="68"/>
        <end position="87"/>
    </location>
</feature>
<evidence type="ECO:0000256" key="1">
    <source>
        <dbReference type="SAM" id="Phobius"/>
    </source>
</evidence>
<evidence type="ECO:0000313" key="3">
    <source>
        <dbReference type="EMBL" id="SUN28729.1"/>
    </source>
</evidence>
<dbReference type="EMBL" id="UAVB01000001">
    <property type="protein sequence ID" value="SQA18739.1"/>
    <property type="molecule type" value="Genomic_DNA"/>
</dbReference>
<dbReference type="Proteomes" id="UP000250200">
    <property type="component" value="Unassembled WGS sequence"/>
</dbReference>
<dbReference type="NCBIfam" id="NF038277">
    <property type="entry name" value="accessory_MacP"/>
    <property type="match status" value="1"/>
</dbReference>
<evidence type="ECO:0000313" key="5">
    <source>
        <dbReference type="Proteomes" id="UP000255140"/>
    </source>
</evidence>
<dbReference type="InterPro" id="IPR047752">
    <property type="entry name" value="MacP"/>
</dbReference>
<gene>
    <name evidence="2" type="ORF">NCTC8181_01790</name>
    <name evidence="3" type="ORF">NCTC9828_00989</name>
</gene>
<keyword evidence="1" id="KW-0812">Transmembrane</keyword>
<dbReference type="RefSeq" id="WP_000517853.1">
    <property type="nucleotide sequence ID" value="NZ_CAACXY010000016.1"/>
</dbReference>
<keyword evidence="1" id="KW-1133">Transmembrane helix</keyword>
<comment type="caution">
    <text evidence="2">The sequence shown here is derived from an EMBL/GenBank/DDBJ whole genome shotgun (WGS) entry which is preliminary data.</text>
</comment>
<protein>
    <recommendedName>
        <fullName evidence="6">Foldase</fullName>
    </recommendedName>
</protein>
<reference evidence="4 5" key="1">
    <citation type="submission" date="2018-06" db="EMBL/GenBank/DDBJ databases">
        <authorList>
            <consortium name="Pathogen Informatics"/>
            <person name="Doyle S."/>
        </authorList>
    </citation>
    <scope>NUCLEOTIDE SEQUENCE [LARGE SCALE GENOMIC DNA]</scope>
    <source>
        <strain evidence="2 4">NCTC8181</strain>
        <strain evidence="3 5">NCTC9828</strain>
    </source>
</reference>
<dbReference type="Pfam" id="PF26336">
    <property type="entry name" value="MacP_activator"/>
    <property type="match status" value="1"/>
</dbReference>
<evidence type="ECO:0000313" key="2">
    <source>
        <dbReference type="EMBL" id="SQA18739.1"/>
    </source>
</evidence>
<proteinExistence type="predicted"/>
<dbReference type="EMBL" id="UHEW01000005">
    <property type="protein sequence ID" value="SUN28729.1"/>
    <property type="molecule type" value="Genomic_DNA"/>
</dbReference>
<keyword evidence="1" id="KW-0472">Membrane</keyword>
<name>A0A2X2NMN5_STRAG</name>
<organism evidence="2 4">
    <name type="scientific">Streptococcus agalactiae</name>
    <dbReference type="NCBI Taxonomy" id="1311"/>
    <lineage>
        <taxon>Bacteria</taxon>
        <taxon>Bacillati</taxon>
        <taxon>Bacillota</taxon>
        <taxon>Bacilli</taxon>
        <taxon>Lactobacillales</taxon>
        <taxon>Streptococcaceae</taxon>
        <taxon>Streptococcus</taxon>
    </lineage>
</organism>
<evidence type="ECO:0000313" key="4">
    <source>
        <dbReference type="Proteomes" id="UP000250200"/>
    </source>
</evidence>
<sequence length="89" mass="10364">MGKPLLTDDMIERSNRGEKVSGQTILDQETKIISTEDGMEQLTDENGKHIYKSRWIENAKRNEFQRKLNLVLFILLILLALLLYAIFKL</sequence>
<evidence type="ECO:0008006" key="6">
    <source>
        <dbReference type="Google" id="ProtNLM"/>
    </source>
</evidence>